<dbReference type="EnsemblBacteria" id="ACO78291">
    <property type="protein sequence ID" value="ACO78291"/>
    <property type="gene ID" value="Avin_20900"/>
</dbReference>
<organism evidence="1 2">
    <name type="scientific">Azotobacter vinelandii (strain DJ / ATCC BAA-1303)</name>
    <dbReference type="NCBI Taxonomy" id="322710"/>
    <lineage>
        <taxon>Bacteria</taxon>
        <taxon>Pseudomonadati</taxon>
        <taxon>Pseudomonadota</taxon>
        <taxon>Gammaproteobacteria</taxon>
        <taxon>Pseudomonadales</taxon>
        <taxon>Pseudomonadaceae</taxon>
        <taxon>Azotobacter</taxon>
    </lineage>
</organism>
<accession>C1DF88</accession>
<proteinExistence type="predicted"/>
<dbReference type="STRING" id="322710.Avin_20900"/>
<evidence type="ECO:0000313" key="2">
    <source>
        <dbReference type="Proteomes" id="UP000002424"/>
    </source>
</evidence>
<dbReference type="KEGG" id="avn:Avin_20900"/>
<sequence length="45" mass="5433">MLFELSRYNLSRPRIRLPKGLRVRLARQRSKARAMFEKTRQSIDS</sequence>
<gene>
    <name evidence="1" type="ordered locus">Avin_20900</name>
</gene>
<keyword evidence="2" id="KW-1185">Reference proteome</keyword>
<dbReference type="AlphaFoldDB" id="C1DF88"/>
<protein>
    <submittedName>
        <fullName evidence="1">Uncharacterized protein</fullName>
    </submittedName>
</protein>
<name>C1DF88_AZOVD</name>
<dbReference type="Proteomes" id="UP000002424">
    <property type="component" value="Chromosome"/>
</dbReference>
<dbReference type="EMBL" id="CP001157">
    <property type="protein sequence ID" value="ACO78291.1"/>
    <property type="molecule type" value="Genomic_DNA"/>
</dbReference>
<evidence type="ECO:0000313" key="1">
    <source>
        <dbReference type="EMBL" id="ACO78291.1"/>
    </source>
</evidence>
<reference evidence="1 2" key="1">
    <citation type="journal article" date="2009" name="J. Bacteriol.">
        <title>Genome sequence of Azotobacter vinelandii, an obligate aerobe specialized to support diverse anaerobic metabolic processes.</title>
        <authorList>
            <person name="Setubal J.C."/>
            <person name="dos Santos P."/>
            <person name="Goldman B.S."/>
            <person name="Ertesvag H."/>
            <person name="Espin G."/>
            <person name="Rubio L.M."/>
            <person name="Valla S."/>
            <person name="Almeida N.F."/>
            <person name="Balasubramanian D."/>
            <person name="Cromes L."/>
            <person name="Curatti L."/>
            <person name="Du Z."/>
            <person name="Godsy E."/>
            <person name="Goodner B."/>
            <person name="Hellner-Burris K."/>
            <person name="Hernandez J.A."/>
            <person name="Houmiel K."/>
            <person name="Imperial J."/>
            <person name="Kennedy C."/>
            <person name="Larson T.J."/>
            <person name="Latreille P."/>
            <person name="Ligon L.S."/>
            <person name="Lu J."/>
            <person name="Maerk M."/>
            <person name="Miller N.M."/>
            <person name="Norton S."/>
            <person name="O'Carroll I.P."/>
            <person name="Paulsen I."/>
            <person name="Raulfs E.C."/>
            <person name="Roemer R."/>
            <person name="Rosser J."/>
            <person name="Segura D."/>
            <person name="Slater S."/>
            <person name="Stricklin S.L."/>
            <person name="Studholme D.J."/>
            <person name="Sun J."/>
            <person name="Viana C.J."/>
            <person name="Wallin E."/>
            <person name="Wang B."/>
            <person name="Wheeler C."/>
            <person name="Zhu H."/>
            <person name="Dean D.R."/>
            <person name="Dixon R."/>
            <person name="Wood D."/>
        </authorList>
    </citation>
    <scope>NUCLEOTIDE SEQUENCE [LARGE SCALE GENOMIC DNA]</scope>
    <source>
        <strain evidence="2">DJ / ATCC BAA-1303</strain>
    </source>
</reference>
<dbReference type="HOGENOM" id="CLU_3195592_0_0_6"/>